<keyword evidence="2" id="KW-1185">Reference proteome</keyword>
<comment type="caution">
    <text evidence="1">The sequence shown here is derived from an EMBL/GenBank/DDBJ whole genome shotgun (WGS) entry which is preliminary data.</text>
</comment>
<reference evidence="1" key="1">
    <citation type="journal article" date="2023" name="Int. J. Syst. Evol. Microbiol.">
        <title>&lt;i&gt;Shewanella septentrionalis&lt;/i&gt; sp. nov. and &lt;i&gt;Shewanella holmiensis&lt;/i&gt; sp. nov., isolated from Baltic Sea water and sediments.</title>
        <authorList>
            <person name="Martin-Rodriguez A.J."/>
            <person name="Thorell K."/>
            <person name="Joffre E."/>
            <person name="Jensie-Markopoulos S."/>
            <person name="Moore E.R.B."/>
            <person name="Sjoling A."/>
        </authorList>
    </citation>
    <scope>NUCLEOTIDE SEQUENCE</scope>
    <source>
        <strain evidence="1">SP1W3</strain>
    </source>
</reference>
<organism evidence="1 2">
    <name type="scientific">Shewanella septentrionalis</name>
    <dbReference type="NCBI Taxonomy" id="2952223"/>
    <lineage>
        <taxon>Bacteria</taxon>
        <taxon>Pseudomonadati</taxon>
        <taxon>Pseudomonadota</taxon>
        <taxon>Gammaproteobacteria</taxon>
        <taxon>Alteromonadales</taxon>
        <taxon>Shewanellaceae</taxon>
        <taxon>Shewanella</taxon>
    </lineage>
</organism>
<dbReference type="RefSeq" id="WP_261271583.1">
    <property type="nucleotide sequence ID" value="NZ_JAMTCC010000002.1"/>
</dbReference>
<proteinExistence type="predicted"/>
<dbReference type="Proteomes" id="UP001155604">
    <property type="component" value="Unassembled WGS sequence"/>
</dbReference>
<evidence type="ECO:0000313" key="2">
    <source>
        <dbReference type="Proteomes" id="UP001155604"/>
    </source>
</evidence>
<sequence length="74" mass="8637">MDENDWASNMETRERAACVDAVRDAARHKQHSTGNGICIDCLEPNEPQRLNELRCISCQEDEDKRQKMRYGKRL</sequence>
<evidence type="ECO:0000313" key="1">
    <source>
        <dbReference type="EMBL" id="MCT7944068.1"/>
    </source>
</evidence>
<dbReference type="AlphaFoldDB" id="A0A9X2WR89"/>
<gene>
    <name evidence="1" type="ORF">NE536_01620</name>
</gene>
<protein>
    <recommendedName>
        <fullName evidence="3">DksA C4-type domain-containing protein</fullName>
    </recommendedName>
</protein>
<dbReference type="EMBL" id="JAMTCC010000002">
    <property type="protein sequence ID" value="MCT7944068.1"/>
    <property type="molecule type" value="Genomic_DNA"/>
</dbReference>
<accession>A0A9X2WR89</accession>
<evidence type="ECO:0008006" key="3">
    <source>
        <dbReference type="Google" id="ProtNLM"/>
    </source>
</evidence>
<name>A0A9X2WR89_9GAMM</name>